<evidence type="ECO:0000256" key="2">
    <source>
        <dbReference type="ARBA" id="ARBA00022734"/>
    </source>
</evidence>
<dbReference type="GO" id="GO:0030246">
    <property type="term" value="F:carbohydrate binding"/>
    <property type="evidence" value="ECO:0007669"/>
    <property type="project" value="UniProtKB-KW"/>
</dbReference>
<dbReference type="CDD" id="cd22836">
    <property type="entry name" value="Gal_Rha_Lectin_RBL_rpt2"/>
    <property type="match status" value="1"/>
</dbReference>
<dbReference type="PANTHER" id="PTHR46780">
    <property type="entry name" value="PROTEIN EVA-1"/>
    <property type="match status" value="1"/>
</dbReference>
<evidence type="ECO:0000256" key="3">
    <source>
        <dbReference type="ARBA" id="ARBA00022737"/>
    </source>
</evidence>
<accession>A0A8B9HKZ9</accession>
<evidence type="ECO:0000259" key="4">
    <source>
        <dbReference type="PROSITE" id="PS50228"/>
    </source>
</evidence>
<dbReference type="InterPro" id="IPR000922">
    <property type="entry name" value="Lectin_gal-bd_dom"/>
</dbReference>
<protein>
    <recommendedName>
        <fullName evidence="4">SUEL-type lectin domain-containing protein</fullName>
    </recommendedName>
</protein>
<dbReference type="Proteomes" id="UP000694621">
    <property type="component" value="Unplaced"/>
</dbReference>
<evidence type="ECO:0000313" key="5">
    <source>
        <dbReference type="Ensembl" id="ENSAMXP00005014942.1"/>
    </source>
</evidence>
<dbReference type="FunFam" id="2.60.120.740:FF:000003">
    <property type="entry name" value="Protein eva-1 homolog C"/>
    <property type="match status" value="1"/>
</dbReference>
<evidence type="ECO:0000313" key="6">
    <source>
        <dbReference type="Proteomes" id="UP000694621"/>
    </source>
</evidence>
<dbReference type="InterPro" id="IPR043159">
    <property type="entry name" value="Lectin_gal-bd_sf"/>
</dbReference>
<proteinExistence type="predicted"/>
<evidence type="ECO:0000256" key="1">
    <source>
        <dbReference type="ARBA" id="ARBA00022546"/>
    </source>
</evidence>
<keyword evidence="2" id="KW-0430">Lectin</keyword>
<dbReference type="Pfam" id="PF02140">
    <property type="entry name" value="SUEL_Lectin"/>
    <property type="match status" value="2"/>
</dbReference>
<reference evidence="5" key="1">
    <citation type="submission" date="2025-08" db="UniProtKB">
        <authorList>
            <consortium name="Ensembl"/>
        </authorList>
    </citation>
    <scope>IDENTIFICATION</scope>
</reference>
<name>A0A8B9HKZ9_ASTMX</name>
<keyword evidence="1" id="KW-0348">Hemagglutinin</keyword>
<organism evidence="5 6">
    <name type="scientific">Astyanax mexicanus</name>
    <name type="common">Blind cave fish</name>
    <name type="synonym">Astyanax fasciatus mexicanus</name>
    <dbReference type="NCBI Taxonomy" id="7994"/>
    <lineage>
        <taxon>Eukaryota</taxon>
        <taxon>Metazoa</taxon>
        <taxon>Chordata</taxon>
        <taxon>Craniata</taxon>
        <taxon>Vertebrata</taxon>
        <taxon>Euteleostomi</taxon>
        <taxon>Actinopterygii</taxon>
        <taxon>Neopterygii</taxon>
        <taxon>Teleostei</taxon>
        <taxon>Ostariophysi</taxon>
        <taxon>Characiformes</taxon>
        <taxon>Characoidei</taxon>
        <taxon>Acestrorhamphidae</taxon>
        <taxon>Acestrorhamphinae</taxon>
        <taxon>Astyanax</taxon>
    </lineage>
</organism>
<dbReference type="PROSITE" id="PS50228">
    <property type="entry name" value="SUEL_LECTIN"/>
    <property type="match status" value="1"/>
</dbReference>
<dbReference type="Ensembl" id="ENSAMXT00005016529.1">
    <property type="protein sequence ID" value="ENSAMXP00005014942.1"/>
    <property type="gene ID" value="ENSAMXG00005007917.1"/>
</dbReference>
<sequence length="181" mass="19910">MFFFPENGVFLPETYCNYTCFEKKANYNFTQNSKNGTEQTVFYLCRCDGKITCSVPASNSVFSDPCVNTYKYLSMRYTCTTETSVTCEGSTAVLTCGSGVLKIDSANYGRTDPTTCSAGRPTSQITKTDCYSSNTLSVVKTRSVCDGKTTCSVPASNSVFSDPCVNTYKFLIIKYFCAVEL</sequence>
<dbReference type="Gene3D" id="2.60.120.740">
    <property type="match status" value="2"/>
</dbReference>
<keyword evidence="3" id="KW-0677">Repeat</keyword>
<feature type="domain" description="SUEL-type lectin" evidence="4">
    <location>
        <begin position="86"/>
        <end position="178"/>
    </location>
</feature>
<dbReference type="AlphaFoldDB" id="A0A8B9HKZ9"/>